<feature type="region of interest" description="Disordered" evidence="1">
    <location>
        <begin position="122"/>
        <end position="256"/>
    </location>
</feature>
<keyword evidence="3" id="KW-1185">Reference proteome</keyword>
<feature type="region of interest" description="Disordered" evidence="1">
    <location>
        <begin position="65"/>
        <end position="104"/>
    </location>
</feature>
<protein>
    <submittedName>
        <fullName evidence="2">Uncharacterized protein</fullName>
    </submittedName>
</protein>
<gene>
    <name evidence="2" type="ORF">VTJ49DRAFT_2278</name>
</gene>
<accession>A0ABR3VC05</accession>
<feature type="compositionally biased region" description="Low complexity" evidence="1">
    <location>
        <begin position="628"/>
        <end position="655"/>
    </location>
</feature>
<evidence type="ECO:0000313" key="3">
    <source>
        <dbReference type="Proteomes" id="UP001583172"/>
    </source>
</evidence>
<dbReference type="EMBL" id="JAZGSY010000197">
    <property type="protein sequence ID" value="KAL1838713.1"/>
    <property type="molecule type" value="Genomic_DNA"/>
</dbReference>
<organism evidence="2 3">
    <name type="scientific">Humicola insolens</name>
    <name type="common">Soft-rot fungus</name>
    <dbReference type="NCBI Taxonomy" id="85995"/>
    <lineage>
        <taxon>Eukaryota</taxon>
        <taxon>Fungi</taxon>
        <taxon>Dikarya</taxon>
        <taxon>Ascomycota</taxon>
        <taxon>Pezizomycotina</taxon>
        <taxon>Sordariomycetes</taxon>
        <taxon>Sordariomycetidae</taxon>
        <taxon>Sordariales</taxon>
        <taxon>Chaetomiaceae</taxon>
        <taxon>Mycothermus</taxon>
    </lineage>
</organism>
<feature type="compositionally biased region" description="Basic residues" evidence="1">
    <location>
        <begin position="611"/>
        <end position="627"/>
    </location>
</feature>
<name>A0ABR3VC05_HUMIN</name>
<evidence type="ECO:0000256" key="1">
    <source>
        <dbReference type="SAM" id="MobiDB-lite"/>
    </source>
</evidence>
<proteinExistence type="predicted"/>
<sequence length="791" mass="87327">MNRFPRRRPYDYGYGLADGRSAWDSHTFVGIDSSEGIDGEEDDVRVSRFRRASHRRPSASVIGIGDYGDFDGLDGGTRPRRSLSDIDDDGSSVEDPDLGPYNNGRLLDKYSRQEGLVRHDSGVADLDSGLDDSLGRTWPPPPPNTHVNIDMMLPAPPPTVPDVPPLTSSHRSIPVRSRPGHGQLVPRSVPASPPSGTGVPLLPPPPPPSGGASGYYHHERHSLSDPRLGTRWGSPPRELGWKSRPASRSASREREYPLQRISLRPQAHHHHGLLAGDIGDVREEDLRARLGGVEKDRLVNPRLPSTNGQQQQNGFRRRSRRRSESYDRFGNGIGGETAAGGRASSHHRPPHPQYTQVHALILTWAFHDLRAEDYTAPPAEDYVSLEEETARLRATLEGYGYVVHEFLIPMHRSLESLKAELKQFLRYAADDTLLIVYYHGHGALDEGNELIFSSHDHPKDAEWAKAAAAELYAALLTGDACHAHGRPDRYQELLKKYERYRPVSSIKWTSIRNPILSAPCDVLLILDCCAAGAAGLPSQEELDEYANANGTSNTNGTSRPYTKHLFAACGFESSTSDYMTTALCEVLGEWIPPASLPPAASSSSLPESSRSRSRSGSRSHSRSRSRTRPQSQSRPTSRAQTPTRSKSQPRSQSRPRLADAEADSPPSHNHTSSSNAHPTGVNNITHHYLTTKRLHQLMEHKLQKRSVGSQPIFKQLLPLDPEQYVTLPNLRKWREAWSLTTRASSSSSSAQQDLVLRNGGDVNADVSVNVDGLAERMGRGRGRGRRGYGRS</sequence>
<reference evidence="2 3" key="1">
    <citation type="journal article" date="2024" name="Commun. Biol.">
        <title>Comparative genomic analysis of thermophilic fungi reveals convergent evolutionary adaptations and gene losses.</title>
        <authorList>
            <person name="Steindorff A.S."/>
            <person name="Aguilar-Pontes M.V."/>
            <person name="Robinson A.J."/>
            <person name="Andreopoulos B."/>
            <person name="LaButti K."/>
            <person name="Kuo A."/>
            <person name="Mondo S."/>
            <person name="Riley R."/>
            <person name="Otillar R."/>
            <person name="Haridas S."/>
            <person name="Lipzen A."/>
            <person name="Grimwood J."/>
            <person name="Schmutz J."/>
            <person name="Clum A."/>
            <person name="Reid I.D."/>
            <person name="Moisan M.C."/>
            <person name="Butler G."/>
            <person name="Nguyen T.T.M."/>
            <person name="Dewar K."/>
            <person name="Conant G."/>
            <person name="Drula E."/>
            <person name="Henrissat B."/>
            <person name="Hansel C."/>
            <person name="Singer S."/>
            <person name="Hutchinson M.I."/>
            <person name="de Vries R.P."/>
            <person name="Natvig D.O."/>
            <person name="Powell A.J."/>
            <person name="Tsang A."/>
            <person name="Grigoriev I.V."/>
        </authorList>
    </citation>
    <scope>NUCLEOTIDE SEQUENCE [LARGE SCALE GENOMIC DNA]</scope>
    <source>
        <strain evidence="2 3">CBS 620.91</strain>
    </source>
</reference>
<feature type="compositionally biased region" description="Acidic residues" evidence="1">
    <location>
        <begin position="85"/>
        <end position="97"/>
    </location>
</feature>
<feature type="compositionally biased region" description="Low complexity" evidence="1">
    <location>
        <begin position="664"/>
        <end position="679"/>
    </location>
</feature>
<feature type="compositionally biased region" description="Pro residues" evidence="1">
    <location>
        <begin position="154"/>
        <end position="164"/>
    </location>
</feature>
<feature type="compositionally biased region" description="Low complexity" evidence="1">
    <location>
        <begin position="597"/>
        <end position="610"/>
    </location>
</feature>
<evidence type="ECO:0000313" key="2">
    <source>
        <dbReference type="EMBL" id="KAL1838713.1"/>
    </source>
</evidence>
<feature type="region of interest" description="Disordered" evidence="1">
    <location>
        <begin position="596"/>
        <end position="682"/>
    </location>
</feature>
<feature type="compositionally biased region" description="Polar residues" evidence="1">
    <location>
        <begin position="303"/>
        <end position="314"/>
    </location>
</feature>
<dbReference type="Proteomes" id="UP001583172">
    <property type="component" value="Unassembled WGS sequence"/>
</dbReference>
<dbReference type="Gene3D" id="3.40.50.1460">
    <property type="match status" value="1"/>
</dbReference>
<comment type="caution">
    <text evidence="2">The sequence shown here is derived from an EMBL/GenBank/DDBJ whole genome shotgun (WGS) entry which is preliminary data.</text>
</comment>
<feature type="region of interest" description="Disordered" evidence="1">
    <location>
        <begin position="298"/>
        <end position="352"/>
    </location>
</feature>